<dbReference type="Pfam" id="PF00089">
    <property type="entry name" value="Trypsin"/>
    <property type="match status" value="1"/>
</dbReference>
<dbReference type="FunFam" id="2.40.10.10:FF:000024">
    <property type="entry name" value="Serine protease 53"/>
    <property type="match status" value="1"/>
</dbReference>
<feature type="region of interest" description="Disordered" evidence="7">
    <location>
        <begin position="35"/>
        <end position="78"/>
    </location>
</feature>
<dbReference type="RefSeq" id="XP_032153879.1">
    <property type="nucleotide sequence ID" value="XM_032297988.1"/>
</dbReference>
<dbReference type="InterPro" id="IPR009003">
    <property type="entry name" value="Peptidase_S1_PA"/>
</dbReference>
<dbReference type="InterPro" id="IPR033116">
    <property type="entry name" value="TRYPSIN_SER"/>
</dbReference>
<gene>
    <name evidence="11" type="primary">LOC116564713</name>
</gene>
<dbReference type="InterPro" id="IPR001254">
    <property type="entry name" value="Trypsin_dom"/>
</dbReference>
<dbReference type="PRINTS" id="PR00722">
    <property type="entry name" value="CHYMOTRYPSIN"/>
</dbReference>
<name>A0A6J3JIJ2_SAPAP</name>
<organism evidence="10 11">
    <name type="scientific">Sapajus apella</name>
    <name type="common">Brown-capped capuchin</name>
    <name type="synonym">Cebus apella</name>
    <dbReference type="NCBI Taxonomy" id="9515"/>
    <lineage>
        <taxon>Eukaryota</taxon>
        <taxon>Metazoa</taxon>
        <taxon>Chordata</taxon>
        <taxon>Craniata</taxon>
        <taxon>Vertebrata</taxon>
        <taxon>Euteleostomi</taxon>
        <taxon>Mammalia</taxon>
        <taxon>Eutheria</taxon>
        <taxon>Euarchontoglires</taxon>
        <taxon>Primates</taxon>
        <taxon>Haplorrhini</taxon>
        <taxon>Platyrrhini</taxon>
        <taxon>Cebidae</taxon>
        <taxon>Cebinae</taxon>
        <taxon>Sapajus</taxon>
    </lineage>
</organism>
<dbReference type="GO" id="GO:0004252">
    <property type="term" value="F:serine-type endopeptidase activity"/>
    <property type="evidence" value="ECO:0007669"/>
    <property type="project" value="InterPro"/>
</dbReference>
<keyword evidence="2 8" id="KW-0732">Signal</keyword>
<dbReference type="CDD" id="cd00190">
    <property type="entry name" value="Tryp_SPc"/>
    <property type="match status" value="1"/>
</dbReference>
<dbReference type="PANTHER" id="PTHR24253:SF159">
    <property type="entry name" value="SERINE PROTEASE 42"/>
    <property type="match status" value="1"/>
</dbReference>
<evidence type="ECO:0000313" key="10">
    <source>
        <dbReference type="Proteomes" id="UP000504640"/>
    </source>
</evidence>
<feature type="chain" id="PRO_5026975725" evidence="8">
    <location>
        <begin position="28"/>
        <end position="362"/>
    </location>
</feature>
<keyword evidence="4" id="KW-1015">Disulfide bond</keyword>
<dbReference type="PROSITE" id="PS00134">
    <property type="entry name" value="TRYPSIN_HIS"/>
    <property type="match status" value="1"/>
</dbReference>
<dbReference type="SMART" id="SM00020">
    <property type="entry name" value="Tryp_SPc"/>
    <property type="match status" value="1"/>
</dbReference>
<protein>
    <submittedName>
        <fullName evidence="11">Serine protease 44-like</fullName>
    </submittedName>
</protein>
<dbReference type="Proteomes" id="UP000504640">
    <property type="component" value="Unplaced"/>
</dbReference>
<evidence type="ECO:0000256" key="4">
    <source>
        <dbReference type="ARBA" id="ARBA00023157"/>
    </source>
</evidence>
<feature type="domain" description="Peptidase S1" evidence="9">
    <location>
        <begin position="97"/>
        <end position="335"/>
    </location>
</feature>
<evidence type="ECO:0000256" key="3">
    <source>
        <dbReference type="ARBA" id="ARBA00022801"/>
    </source>
</evidence>
<evidence type="ECO:0000256" key="6">
    <source>
        <dbReference type="RuleBase" id="RU363034"/>
    </source>
</evidence>
<dbReference type="InterPro" id="IPR001314">
    <property type="entry name" value="Peptidase_S1A"/>
</dbReference>
<dbReference type="PROSITE" id="PS50240">
    <property type="entry name" value="TRYPSIN_DOM"/>
    <property type="match status" value="1"/>
</dbReference>
<dbReference type="InterPro" id="IPR018114">
    <property type="entry name" value="TRYPSIN_HIS"/>
</dbReference>
<dbReference type="AlphaFoldDB" id="A0A6J3JIJ2"/>
<evidence type="ECO:0000256" key="1">
    <source>
        <dbReference type="ARBA" id="ARBA00022670"/>
    </source>
</evidence>
<evidence type="ECO:0000256" key="2">
    <source>
        <dbReference type="ARBA" id="ARBA00022729"/>
    </source>
</evidence>
<proteinExistence type="predicted"/>
<evidence type="ECO:0000256" key="8">
    <source>
        <dbReference type="SAM" id="SignalP"/>
    </source>
</evidence>
<reference evidence="11" key="1">
    <citation type="submission" date="2025-08" db="UniProtKB">
        <authorList>
            <consortium name="RefSeq"/>
        </authorList>
    </citation>
    <scope>IDENTIFICATION</scope>
    <source>
        <tissue evidence="11">Blood</tissue>
    </source>
</reference>
<dbReference type="GO" id="GO:0006508">
    <property type="term" value="P:proteolysis"/>
    <property type="evidence" value="ECO:0007669"/>
    <property type="project" value="UniProtKB-KW"/>
</dbReference>
<sequence length="362" mass="39051">MASRGGSSLGLLAWLWLLQPWLDEARAGRAWAEGGAAPLSPSSLPSGPGSLDPGASGWEPRPVGAPGSPAARQSRGNAVPRASVTFPSACGHRISRITGGLPAPEKKWPWQVSLQTSDGHVCGGSLIARSWVLTAAHCIYGHLEYTAKLGDTEVQHLSKTALVVPVRDIVIHRYFTTLGIIQNDIALALLDFPVNYSTHIQPVCLPEQAFMVQADTKCWVTGWGKVNETDPSDKAVTELQEAELRIMLHEKCNKILKKNLRRWNAVIKKGTVCGYSDQGKDACQGDSGGPLVCELNGVWIQVGIVSWGIGCGRKGYPGVYTDVSFYKDWVIGQLRQASCLDSADFLILFLCLVMPLGILVTP</sequence>
<dbReference type="InterPro" id="IPR043504">
    <property type="entry name" value="Peptidase_S1_PA_chymotrypsin"/>
</dbReference>
<dbReference type="PROSITE" id="PS00135">
    <property type="entry name" value="TRYPSIN_SER"/>
    <property type="match status" value="1"/>
</dbReference>
<keyword evidence="5" id="KW-0325">Glycoprotein</keyword>
<keyword evidence="6" id="KW-0720">Serine protease</keyword>
<dbReference type="PANTHER" id="PTHR24253">
    <property type="entry name" value="TRANSMEMBRANE PROTEASE SERINE"/>
    <property type="match status" value="1"/>
</dbReference>
<evidence type="ECO:0000256" key="5">
    <source>
        <dbReference type="ARBA" id="ARBA00023180"/>
    </source>
</evidence>
<evidence type="ECO:0000313" key="11">
    <source>
        <dbReference type="RefSeq" id="XP_032153879.1"/>
    </source>
</evidence>
<dbReference type="SUPFAM" id="SSF50494">
    <property type="entry name" value="Trypsin-like serine proteases"/>
    <property type="match status" value="1"/>
</dbReference>
<keyword evidence="3 6" id="KW-0378">Hydrolase</keyword>
<dbReference type="Gene3D" id="2.40.10.10">
    <property type="entry name" value="Trypsin-like serine proteases"/>
    <property type="match status" value="2"/>
</dbReference>
<keyword evidence="1 6" id="KW-0645">Protease</keyword>
<feature type="signal peptide" evidence="8">
    <location>
        <begin position="1"/>
        <end position="27"/>
    </location>
</feature>
<evidence type="ECO:0000259" key="9">
    <source>
        <dbReference type="PROSITE" id="PS50240"/>
    </source>
</evidence>
<keyword evidence="10" id="KW-1185">Reference proteome</keyword>
<dbReference type="GeneID" id="116564713"/>
<accession>A0A6J3JIJ2</accession>
<feature type="compositionally biased region" description="Low complexity" evidence="7">
    <location>
        <begin position="35"/>
        <end position="57"/>
    </location>
</feature>
<evidence type="ECO:0000256" key="7">
    <source>
        <dbReference type="SAM" id="MobiDB-lite"/>
    </source>
</evidence>